<keyword evidence="8" id="KW-1185">Reference proteome</keyword>
<dbReference type="Proteomes" id="UP000008718">
    <property type="component" value="Chromosome"/>
</dbReference>
<dbReference type="eggNOG" id="COG0810">
    <property type="taxonomic scope" value="Bacteria"/>
</dbReference>
<feature type="compositionally biased region" description="Basic and acidic residues" evidence="5">
    <location>
        <begin position="146"/>
        <end position="155"/>
    </location>
</feature>
<keyword evidence="3 6" id="KW-1133">Transmembrane helix</keyword>
<feature type="compositionally biased region" description="Gly residues" evidence="5">
    <location>
        <begin position="166"/>
        <end position="194"/>
    </location>
</feature>
<evidence type="ECO:0000256" key="4">
    <source>
        <dbReference type="ARBA" id="ARBA00023136"/>
    </source>
</evidence>
<evidence type="ECO:0000256" key="3">
    <source>
        <dbReference type="ARBA" id="ARBA00022989"/>
    </source>
</evidence>
<evidence type="ECO:0000313" key="7">
    <source>
        <dbReference type="EMBL" id="ADQ80992.1"/>
    </source>
</evidence>
<keyword evidence="2 6" id="KW-0812">Transmembrane</keyword>
<feature type="region of interest" description="Disordered" evidence="5">
    <location>
        <begin position="146"/>
        <end position="225"/>
    </location>
</feature>
<evidence type="ECO:0000256" key="5">
    <source>
        <dbReference type="SAM" id="MobiDB-lite"/>
    </source>
</evidence>
<dbReference type="AlphaFoldDB" id="E4T8E8"/>
<comment type="subcellular location">
    <subcellularLocation>
        <location evidence="1">Membrane</location>
        <topology evidence="1">Single-pass membrane protein</topology>
    </subcellularLocation>
</comment>
<evidence type="ECO:0000313" key="8">
    <source>
        <dbReference type="Proteomes" id="UP000008718"/>
    </source>
</evidence>
<evidence type="ECO:0000256" key="2">
    <source>
        <dbReference type="ARBA" id="ARBA00022692"/>
    </source>
</evidence>
<feature type="transmembrane region" description="Helical" evidence="6">
    <location>
        <begin position="24"/>
        <end position="45"/>
    </location>
</feature>
<proteinExistence type="predicted"/>
<accession>E4T8E8</accession>
<sequence length="293" mass="31361">MTYTFSKSQSFNQTNTNHLRKSNIYALIGSSLSCLIIFLILWFAVLPSLTQKPVEEGLMVAFGDSDDGGGSGEMSAGSATPFKPMVERTQPQQVRQATTTSKAVDEKFMTQQNNSVAIAEQNEKKRIKKEQEEQELQQQQLNKRIAEQKRKEQEAINKASSVNGLFGNGNGSKSGTGSGNGTGKGIGNGSGNGIQGNPAGRGTSGVGSSFRLGNRSYAGNPAKPNYPKDIEGKITVNIRVDENGVVTGTSIGSPTTISDAEMRREAMSAANKTKFTQGKGIETGTITYNYKLE</sequence>
<organism evidence="7 8">
    <name type="scientific">Paludibacter propionicigenes (strain DSM 17365 / JCM 13257 / WB4)</name>
    <dbReference type="NCBI Taxonomy" id="694427"/>
    <lineage>
        <taxon>Bacteria</taxon>
        <taxon>Pseudomonadati</taxon>
        <taxon>Bacteroidota</taxon>
        <taxon>Bacteroidia</taxon>
        <taxon>Bacteroidales</taxon>
        <taxon>Paludibacteraceae</taxon>
        <taxon>Paludibacter</taxon>
    </lineage>
</organism>
<evidence type="ECO:0000256" key="1">
    <source>
        <dbReference type="ARBA" id="ARBA00004167"/>
    </source>
</evidence>
<dbReference type="OrthoDB" id="9786892at2"/>
<reference evidence="7 8" key="2">
    <citation type="journal article" date="2011" name="Stand. Genomic Sci.">
        <title>Complete genome sequence of Paludibacter propionicigenes type strain (WB4).</title>
        <authorList>
            <person name="Gronow S."/>
            <person name="Munk C."/>
            <person name="Lapidus A."/>
            <person name="Nolan M."/>
            <person name="Lucas S."/>
            <person name="Hammon N."/>
            <person name="Deshpande S."/>
            <person name="Cheng J.F."/>
            <person name="Tapia R."/>
            <person name="Han C."/>
            <person name="Goodwin L."/>
            <person name="Pitluck S."/>
            <person name="Liolios K."/>
            <person name="Ivanova N."/>
            <person name="Mavromatis K."/>
            <person name="Mikhailova N."/>
            <person name="Pati A."/>
            <person name="Chen A."/>
            <person name="Palaniappan K."/>
            <person name="Land M."/>
            <person name="Hauser L."/>
            <person name="Chang Y.J."/>
            <person name="Jeffries C.D."/>
            <person name="Brambilla E."/>
            <person name="Rohde M."/>
            <person name="Goker M."/>
            <person name="Detter J.C."/>
            <person name="Woyke T."/>
            <person name="Bristow J."/>
            <person name="Eisen J.A."/>
            <person name="Markowitz V."/>
            <person name="Hugenholtz P."/>
            <person name="Kyrpides N.C."/>
            <person name="Klenk H.P."/>
        </authorList>
    </citation>
    <scope>NUCLEOTIDE SEQUENCE [LARGE SCALE GENOMIC DNA]</scope>
    <source>
        <strain evidence="8">DSM 17365 / JCM 13257 / WB4</strain>
    </source>
</reference>
<dbReference type="PROSITE" id="PS51257">
    <property type="entry name" value="PROKAR_LIPOPROTEIN"/>
    <property type="match status" value="1"/>
</dbReference>
<protein>
    <submittedName>
        <fullName evidence="7">TonB family protein</fullName>
    </submittedName>
</protein>
<dbReference type="HOGENOM" id="CLU_949446_0_0_10"/>
<dbReference type="KEGG" id="ppn:Palpr_2863"/>
<dbReference type="GO" id="GO:0016020">
    <property type="term" value="C:membrane"/>
    <property type="evidence" value="ECO:0007669"/>
    <property type="project" value="UniProtKB-SubCell"/>
</dbReference>
<dbReference type="STRING" id="694427.Palpr_2863"/>
<reference key="1">
    <citation type="submission" date="2010-11" db="EMBL/GenBank/DDBJ databases">
        <title>The complete genome of Paludibacter propionicigenes DSM 17365.</title>
        <authorList>
            <consortium name="US DOE Joint Genome Institute (JGI-PGF)"/>
            <person name="Lucas S."/>
            <person name="Copeland A."/>
            <person name="Lapidus A."/>
            <person name="Bruce D."/>
            <person name="Goodwin L."/>
            <person name="Pitluck S."/>
            <person name="Kyrpides N."/>
            <person name="Mavromatis K."/>
            <person name="Ivanova N."/>
            <person name="Munk A.C."/>
            <person name="Brettin T."/>
            <person name="Detter J.C."/>
            <person name="Han C."/>
            <person name="Tapia R."/>
            <person name="Land M."/>
            <person name="Hauser L."/>
            <person name="Markowitz V."/>
            <person name="Cheng J.-F."/>
            <person name="Hugenholtz P."/>
            <person name="Woyke T."/>
            <person name="Wu D."/>
            <person name="Gronow S."/>
            <person name="Wellnitz S."/>
            <person name="Brambilla E."/>
            <person name="Klenk H.-P."/>
            <person name="Eisen J.A."/>
        </authorList>
    </citation>
    <scope>NUCLEOTIDE SEQUENCE</scope>
    <source>
        <strain>WB4</strain>
    </source>
</reference>
<keyword evidence="4 6" id="KW-0472">Membrane</keyword>
<name>E4T8E8_PALPW</name>
<evidence type="ECO:0000256" key="6">
    <source>
        <dbReference type="SAM" id="Phobius"/>
    </source>
</evidence>
<gene>
    <name evidence="7" type="ordered locus">Palpr_2863</name>
</gene>
<dbReference type="NCBIfam" id="TIGR01352">
    <property type="entry name" value="tonB_Cterm"/>
    <property type="match status" value="1"/>
</dbReference>
<dbReference type="EMBL" id="CP002345">
    <property type="protein sequence ID" value="ADQ80992.1"/>
    <property type="molecule type" value="Genomic_DNA"/>
</dbReference>
<dbReference type="InterPro" id="IPR006260">
    <property type="entry name" value="TonB/TolA_C"/>
</dbReference>
<dbReference type="RefSeq" id="WP_013446361.1">
    <property type="nucleotide sequence ID" value="NC_014734.1"/>
</dbReference>
<dbReference type="Gene3D" id="3.30.1150.10">
    <property type="match status" value="1"/>
</dbReference>